<sequence length="371" mass="42749">MKVLVVGAGFSGATVARKLAEKNHEVIVVDKRNHIAGNAYDYQEDGIHVHKYGAHIFHTPNREVWDFVNEYAEFTDYRHHVRAIYNSRNYSMPISLDTIAQFLGRNVSPEYARGWVKGHAEEIEGSPKNLEEKAISLIGRPLYEAFIKGYTMKQWNKDPKDLPQSIINRLPVRFNYNTRYFNDSYEGMPVGGYTKLIENILSHPNISVALNTDALILDWNNMDAVYYCGPIDHLFNYVHGKLEWRSVEFKLEKHDSENLYGASVTNFSDPGVEWTRAIEFKNFYPEESALQKGTIIALEKSKTPESQDEYYYPINTDRSKEILKLYEIEASKIDGLFMGGRMGRHAYYDMHQAIAIAFKDAQKISSYLETL</sequence>
<feature type="domain" description="UDP-galactopyranose mutase C-terminal" evidence="6">
    <location>
        <begin position="145"/>
        <end position="347"/>
    </location>
</feature>
<dbReference type="NCBIfam" id="TIGR00031">
    <property type="entry name" value="UDP-GALP_mutase"/>
    <property type="match status" value="1"/>
</dbReference>
<evidence type="ECO:0000256" key="3">
    <source>
        <dbReference type="ARBA" id="ARBA00022630"/>
    </source>
</evidence>
<reference evidence="7" key="1">
    <citation type="submission" date="2024-03" db="EMBL/GenBank/DDBJ databases">
        <authorList>
            <person name="Chantapakul B."/>
            <person name="Wang S."/>
        </authorList>
    </citation>
    <scope>NUCLEOTIDE SEQUENCE</scope>
</reference>
<evidence type="ECO:0000256" key="5">
    <source>
        <dbReference type="ARBA" id="ARBA00023235"/>
    </source>
</evidence>
<dbReference type="InterPro" id="IPR015899">
    <property type="entry name" value="UDP-GalPyranose_mutase_C"/>
</dbReference>
<gene>
    <name evidence="7" type="ORF">LDCGVIBL_CDS0083</name>
</gene>
<keyword evidence="3" id="KW-0285">Flavoprotein</keyword>
<accession>A0AAU8HYD0</accession>
<comment type="similarity">
    <text evidence="2">Belongs to the UDP-galactopyranose/dTDP-fucopyranose mutase family.</text>
</comment>
<dbReference type="SUPFAM" id="SSF54373">
    <property type="entry name" value="FAD-linked reductases, C-terminal domain"/>
    <property type="match status" value="1"/>
</dbReference>
<protein>
    <recommendedName>
        <fullName evidence="6">UDP-galactopyranose mutase C-terminal domain-containing protein</fullName>
    </recommendedName>
</protein>
<dbReference type="GO" id="GO:0008767">
    <property type="term" value="F:UDP-galactopyranose mutase activity"/>
    <property type="evidence" value="ECO:0007669"/>
    <property type="project" value="InterPro"/>
</dbReference>
<dbReference type="Gene3D" id="3.40.50.720">
    <property type="entry name" value="NAD(P)-binding Rossmann-like Domain"/>
    <property type="match status" value="3"/>
</dbReference>
<evidence type="ECO:0000259" key="6">
    <source>
        <dbReference type="Pfam" id="PF03275"/>
    </source>
</evidence>
<dbReference type="PANTHER" id="PTHR21197">
    <property type="entry name" value="UDP-GALACTOPYRANOSE MUTASE"/>
    <property type="match status" value="1"/>
</dbReference>
<dbReference type="SUPFAM" id="SSF51971">
    <property type="entry name" value="Nucleotide-binding domain"/>
    <property type="match status" value="1"/>
</dbReference>
<dbReference type="GO" id="GO:0050660">
    <property type="term" value="F:flavin adenine dinucleotide binding"/>
    <property type="evidence" value="ECO:0007669"/>
    <property type="project" value="TreeGrafter"/>
</dbReference>
<keyword evidence="4" id="KW-0274">FAD</keyword>
<proteinExistence type="inferred from homology"/>
<dbReference type="Pfam" id="PF03275">
    <property type="entry name" value="GLF"/>
    <property type="match status" value="1"/>
</dbReference>
<evidence type="ECO:0000313" key="7">
    <source>
        <dbReference type="EMBL" id="XCI77441.1"/>
    </source>
</evidence>
<dbReference type="PANTHER" id="PTHR21197:SF0">
    <property type="entry name" value="UDP-GALACTOPYRANOSE MUTASE"/>
    <property type="match status" value="1"/>
</dbReference>
<dbReference type="Pfam" id="PF13450">
    <property type="entry name" value="NAD_binding_8"/>
    <property type="match status" value="1"/>
</dbReference>
<dbReference type="EMBL" id="PP429226">
    <property type="protein sequence ID" value="XCI77441.1"/>
    <property type="molecule type" value="Genomic_DNA"/>
</dbReference>
<evidence type="ECO:0000256" key="2">
    <source>
        <dbReference type="ARBA" id="ARBA00009321"/>
    </source>
</evidence>
<evidence type="ECO:0000256" key="1">
    <source>
        <dbReference type="ARBA" id="ARBA00001974"/>
    </source>
</evidence>
<dbReference type="InterPro" id="IPR004379">
    <property type="entry name" value="UDP-GALP_mutase"/>
</dbReference>
<name>A0AAU8HYD0_9CAUD</name>
<comment type="cofactor">
    <cofactor evidence="1">
        <name>FAD</name>
        <dbReference type="ChEBI" id="CHEBI:57692"/>
    </cofactor>
</comment>
<keyword evidence="5" id="KW-0413">Isomerase</keyword>
<organism evidence="7">
    <name type="scientific">Rhizobium phage LG08</name>
    <dbReference type="NCBI Taxonomy" id="3129229"/>
    <lineage>
        <taxon>Viruses</taxon>
        <taxon>Duplodnaviria</taxon>
        <taxon>Heunggongvirae</taxon>
        <taxon>Uroviricota</taxon>
        <taxon>Caudoviricetes</taxon>
    </lineage>
</organism>
<evidence type="ECO:0000256" key="4">
    <source>
        <dbReference type="ARBA" id="ARBA00022827"/>
    </source>
</evidence>